<evidence type="ECO:0000256" key="5">
    <source>
        <dbReference type="SAM" id="MobiDB-lite"/>
    </source>
</evidence>
<dbReference type="InterPro" id="IPR056513">
    <property type="entry name" value="INO80F"/>
</dbReference>
<dbReference type="InterPro" id="IPR036910">
    <property type="entry name" value="HMG_box_dom_sf"/>
</dbReference>
<feature type="domain" description="HMG box" evidence="6">
    <location>
        <begin position="149"/>
        <end position="225"/>
    </location>
</feature>
<evidence type="ECO:0000313" key="7">
    <source>
        <dbReference type="EMBL" id="KAK9711976.1"/>
    </source>
</evidence>
<evidence type="ECO:0000313" key="8">
    <source>
        <dbReference type="Proteomes" id="UP001458880"/>
    </source>
</evidence>
<evidence type="ECO:0000256" key="2">
    <source>
        <dbReference type="ARBA" id="ARBA00023125"/>
    </source>
</evidence>
<feature type="DNA-binding region" description="HMG box" evidence="4">
    <location>
        <begin position="149"/>
        <end position="225"/>
    </location>
</feature>
<dbReference type="Pfam" id="PF24245">
    <property type="entry name" value="INO80F"/>
    <property type="match status" value="1"/>
</dbReference>
<dbReference type="GO" id="GO:0003677">
    <property type="term" value="F:DNA binding"/>
    <property type="evidence" value="ECO:0007669"/>
    <property type="project" value="UniProtKB-UniRule"/>
</dbReference>
<keyword evidence="3 4" id="KW-0539">Nucleus</keyword>
<protein>
    <submittedName>
        <fullName evidence="7">HMG (High mobility group) box</fullName>
    </submittedName>
</protein>
<dbReference type="SMART" id="SM00398">
    <property type="entry name" value="HMG"/>
    <property type="match status" value="1"/>
</dbReference>
<keyword evidence="2 4" id="KW-0238">DNA-binding</keyword>
<dbReference type="PANTHER" id="PTHR48112:SF22">
    <property type="entry name" value="MITOCHONDRIAL TRANSCRIPTION FACTOR A, ISOFORM B"/>
    <property type="match status" value="1"/>
</dbReference>
<sequence length="228" mass="27344">MMSDESENDGVYVENYENDVYYKKYKFLLERCEAIQKHNERLVFRIQEVKKITKRRYEQVQHLKNKLLKEYGEDWKIIPKSPTFDDDIEDEKPNISQLNPVKVKEEKIDDGKYAAVDMKLSRFSESEEKPKIKKTKRKSSKAERDPNAPKRPSNPFFLFCQEQRQILMEQINSELKPGEIEPTKQELTRQLAIKWKSLNAHDKQVYVDMYERSKEKYAAEMSEYNMKK</sequence>
<dbReference type="Gene3D" id="1.10.30.10">
    <property type="entry name" value="High mobility group box domain"/>
    <property type="match status" value="1"/>
</dbReference>
<dbReference type="GO" id="GO:0006357">
    <property type="term" value="P:regulation of transcription by RNA polymerase II"/>
    <property type="evidence" value="ECO:0007669"/>
    <property type="project" value="TreeGrafter"/>
</dbReference>
<reference evidence="7 8" key="1">
    <citation type="journal article" date="2024" name="BMC Genomics">
        <title>De novo assembly and annotation of Popillia japonica's genome with initial clues to its potential as an invasive pest.</title>
        <authorList>
            <person name="Cucini C."/>
            <person name="Boschi S."/>
            <person name="Funari R."/>
            <person name="Cardaioli E."/>
            <person name="Iannotti N."/>
            <person name="Marturano G."/>
            <person name="Paoli F."/>
            <person name="Bruttini M."/>
            <person name="Carapelli A."/>
            <person name="Frati F."/>
            <person name="Nardi F."/>
        </authorList>
    </citation>
    <scope>NUCLEOTIDE SEQUENCE [LARGE SCALE GENOMIC DNA]</scope>
    <source>
        <strain evidence="7">DMR45628</strain>
    </source>
</reference>
<keyword evidence="8" id="KW-1185">Reference proteome</keyword>
<dbReference type="EMBL" id="JASPKY010000270">
    <property type="protein sequence ID" value="KAK9711976.1"/>
    <property type="molecule type" value="Genomic_DNA"/>
</dbReference>
<dbReference type="PANTHER" id="PTHR48112">
    <property type="entry name" value="HIGH MOBILITY GROUP PROTEIN DSP1"/>
    <property type="match status" value="1"/>
</dbReference>
<comment type="subcellular location">
    <subcellularLocation>
        <location evidence="1">Nucleus</location>
    </subcellularLocation>
</comment>
<gene>
    <name evidence="7" type="ORF">QE152_g25182</name>
</gene>
<proteinExistence type="predicted"/>
<dbReference type="AlphaFoldDB" id="A0AAW1K2V4"/>
<accession>A0AAW1K2V4</accession>
<dbReference type="InterPro" id="IPR050342">
    <property type="entry name" value="HMGB"/>
</dbReference>
<comment type="caution">
    <text evidence="7">The sequence shown here is derived from an EMBL/GenBank/DDBJ whole genome shotgun (WGS) entry which is preliminary data.</text>
</comment>
<dbReference type="GO" id="GO:0005634">
    <property type="term" value="C:nucleus"/>
    <property type="evidence" value="ECO:0007669"/>
    <property type="project" value="UniProtKB-SubCell"/>
</dbReference>
<dbReference type="Proteomes" id="UP001458880">
    <property type="component" value="Unassembled WGS sequence"/>
</dbReference>
<evidence type="ECO:0000256" key="1">
    <source>
        <dbReference type="ARBA" id="ARBA00004123"/>
    </source>
</evidence>
<evidence type="ECO:0000256" key="3">
    <source>
        <dbReference type="ARBA" id="ARBA00023242"/>
    </source>
</evidence>
<dbReference type="SUPFAM" id="SSF47095">
    <property type="entry name" value="HMG-box"/>
    <property type="match status" value="1"/>
</dbReference>
<dbReference type="PROSITE" id="PS50118">
    <property type="entry name" value="HMG_BOX_2"/>
    <property type="match status" value="1"/>
</dbReference>
<evidence type="ECO:0000259" key="6">
    <source>
        <dbReference type="PROSITE" id="PS50118"/>
    </source>
</evidence>
<dbReference type="Pfam" id="PF00505">
    <property type="entry name" value="HMG_box"/>
    <property type="match status" value="1"/>
</dbReference>
<organism evidence="7 8">
    <name type="scientific">Popillia japonica</name>
    <name type="common">Japanese beetle</name>
    <dbReference type="NCBI Taxonomy" id="7064"/>
    <lineage>
        <taxon>Eukaryota</taxon>
        <taxon>Metazoa</taxon>
        <taxon>Ecdysozoa</taxon>
        <taxon>Arthropoda</taxon>
        <taxon>Hexapoda</taxon>
        <taxon>Insecta</taxon>
        <taxon>Pterygota</taxon>
        <taxon>Neoptera</taxon>
        <taxon>Endopterygota</taxon>
        <taxon>Coleoptera</taxon>
        <taxon>Polyphaga</taxon>
        <taxon>Scarabaeiformia</taxon>
        <taxon>Scarabaeidae</taxon>
        <taxon>Rutelinae</taxon>
        <taxon>Popillia</taxon>
    </lineage>
</organism>
<feature type="region of interest" description="Disordered" evidence="5">
    <location>
        <begin position="125"/>
        <end position="154"/>
    </location>
</feature>
<name>A0AAW1K2V4_POPJA</name>
<evidence type="ECO:0000256" key="4">
    <source>
        <dbReference type="PROSITE-ProRule" id="PRU00267"/>
    </source>
</evidence>
<dbReference type="InterPro" id="IPR009071">
    <property type="entry name" value="HMG_box_dom"/>
</dbReference>